<dbReference type="InterPro" id="IPR027417">
    <property type="entry name" value="P-loop_NTPase"/>
</dbReference>
<dbReference type="CDD" id="cd02024">
    <property type="entry name" value="NRK1"/>
    <property type="match status" value="1"/>
</dbReference>
<feature type="compositionally biased region" description="Low complexity" evidence="1">
    <location>
        <begin position="577"/>
        <end position="590"/>
    </location>
</feature>
<feature type="region of interest" description="Disordered" evidence="1">
    <location>
        <begin position="573"/>
        <end position="614"/>
    </location>
</feature>
<reference evidence="3" key="1">
    <citation type="submission" date="2010-03" db="EMBL/GenBank/DDBJ databases">
        <title>Annotation of Blastomyces dermatitidis strain ATCC 18188.</title>
        <authorList>
            <consortium name="The Broad Institute Genome Sequencing Platform"/>
            <consortium name="Broad Institute Genome Sequencing Center for Infectious Disease."/>
            <person name="Cuomo C."/>
            <person name="Klein B."/>
            <person name="Sullivan T."/>
            <person name="Heitman J."/>
            <person name="Young S."/>
            <person name="Zeng Q."/>
            <person name="Gargeya S."/>
            <person name="Alvarado L."/>
            <person name="Berlin A.M."/>
            <person name="Chapman S.B."/>
            <person name="Chen Z."/>
            <person name="Freedman E."/>
            <person name="Gellesch M."/>
            <person name="Goldberg J."/>
            <person name="Griggs A."/>
            <person name="Gujja S."/>
            <person name="Heilman E."/>
            <person name="Heiman D."/>
            <person name="Howarth C."/>
            <person name="Mehta T."/>
            <person name="Neiman D."/>
            <person name="Pearson M."/>
            <person name="Roberts A."/>
            <person name="Saif S."/>
            <person name="Shea T."/>
            <person name="Shenoy N."/>
            <person name="Sisk P."/>
            <person name="Stolte C."/>
            <person name="Sykes S."/>
            <person name="White J."/>
            <person name="Yandava C."/>
            <person name="Haas B."/>
            <person name="Nusbaum C."/>
            <person name="Birren B."/>
        </authorList>
    </citation>
    <scope>NUCLEOTIDE SEQUENCE [LARGE SCALE GENOMIC DNA]</scope>
    <source>
        <strain evidence="3">ATCC 18188</strain>
    </source>
</reference>
<feature type="region of interest" description="Disordered" evidence="1">
    <location>
        <begin position="53"/>
        <end position="72"/>
    </location>
</feature>
<dbReference type="Gene3D" id="3.40.50.300">
    <property type="entry name" value="P-loop containing nucleotide triphosphate hydrolases"/>
    <property type="match status" value="1"/>
</dbReference>
<evidence type="ECO:0000256" key="1">
    <source>
        <dbReference type="SAM" id="MobiDB-lite"/>
    </source>
</evidence>
<keyword evidence="2" id="KW-0472">Membrane</keyword>
<proteinExistence type="predicted"/>
<feature type="compositionally biased region" description="Basic and acidic residues" evidence="1">
    <location>
        <begin position="247"/>
        <end position="258"/>
    </location>
</feature>
<dbReference type="SUPFAM" id="SSF52540">
    <property type="entry name" value="P-loop containing nucleoside triphosphate hydrolases"/>
    <property type="match status" value="1"/>
</dbReference>
<dbReference type="CDD" id="cd12087">
    <property type="entry name" value="TM_EGFR-like"/>
    <property type="match status" value="1"/>
</dbReference>
<dbReference type="HOGENOM" id="CLU_366414_0_0_1"/>
<accession>F2T7U6</accession>
<feature type="transmembrane region" description="Helical" evidence="2">
    <location>
        <begin position="618"/>
        <end position="642"/>
    </location>
</feature>
<name>F2T7U6_AJEDA</name>
<sequence length="767" mass="84701">MTSSEHTGNEAAPGQPAHRQTIVVGISGPSSSGKTTLARLLRTVFTPDSKLGGGAGNAVSGAIENKEAERADRDRVKDKEALMVFIVHEDDFYKPDDQIPMTTTSSGKRVQDWDTIDALDIRQLVSVLSYVRSHGILPPRLKSKEDLNEVTDSDVGEDTIRRIQDDVARRMECILSTKSGNNSLPLSLAFLEGFLLYAPPDDEEHPLRAVHDNIHVPLFLPATYSLLKERRESRTGYVTIGPAPTPKSDEDSNNKDGSTKSSPDVIGDIENDEPMPHQNFWTDPPGYVDDIVWPRYIADHRWLLLRDPGVERSENELKKAVGEGEYIKEDAGVLVAPGKGGADMTELLEWAVREVLSVVDREVRAPKYLRKRGNADKLNQRKSSSARIEKTRIGGDDQRQPRFSIFQGCSFFLFYILQSFHFSPSLSFKMGTPRNLSLQTAATLILLLFSNQIHAQQEDRRPLSSPDVGWRITTVSGSKSAMRVVCDHEDTFTKSGSYYTCCPASATTPCLLPTTCSGNTLLFPGAKTRDCKNNICASLLIYESAPSQNLLGTQLVCRYDQLGDNTPWSVYRNFPDTTTSATQSTKTNASPAPTARPPIMTDPGNPPETPSTSSSNKIWIAGVVVGVIALGCLIGLLGFCIARRRLQKRPTLSKDDDMVPVNTPSVDDKDYMYKAYQGAELHNHDRAELHFDQRPVELSHYGSNVVEMPTQHDRHFVAELDGAPLGLSRTPGCLSTAEIKAWNSGILRAMYVISRLGIDQQQKVQSS</sequence>
<evidence type="ECO:0000313" key="3">
    <source>
        <dbReference type="EMBL" id="EGE79309.2"/>
    </source>
</evidence>
<evidence type="ECO:0000256" key="2">
    <source>
        <dbReference type="SAM" id="Phobius"/>
    </source>
</evidence>
<dbReference type="OrthoDB" id="10041966at2759"/>
<dbReference type="AlphaFoldDB" id="F2T7U6"/>
<feature type="region of interest" description="Disordered" evidence="1">
    <location>
        <begin position="374"/>
        <end position="395"/>
    </location>
</feature>
<feature type="region of interest" description="Disordered" evidence="1">
    <location>
        <begin position="235"/>
        <end position="265"/>
    </location>
</feature>
<gene>
    <name evidence="3" type="ORF">BDDG_02248</name>
</gene>
<protein>
    <recommendedName>
        <fullName evidence="4">Nicotinamide riboside kinase</fullName>
    </recommendedName>
</protein>
<keyword evidence="2" id="KW-1133">Transmembrane helix</keyword>
<dbReference type="EMBL" id="GG749413">
    <property type="protein sequence ID" value="EGE79309.2"/>
    <property type="molecule type" value="Genomic_DNA"/>
</dbReference>
<evidence type="ECO:0008006" key="4">
    <source>
        <dbReference type="Google" id="ProtNLM"/>
    </source>
</evidence>
<feature type="region of interest" description="Disordered" evidence="1">
    <location>
        <begin position="1"/>
        <end position="20"/>
    </location>
</feature>
<organism evidence="3">
    <name type="scientific">Ajellomyces dermatitidis (strain ATCC 18188 / CBS 674.68)</name>
    <name type="common">Blastomyces dermatitidis</name>
    <dbReference type="NCBI Taxonomy" id="653446"/>
    <lineage>
        <taxon>Eukaryota</taxon>
        <taxon>Fungi</taxon>
        <taxon>Dikarya</taxon>
        <taxon>Ascomycota</taxon>
        <taxon>Pezizomycotina</taxon>
        <taxon>Eurotiomycetes</taxon>
        <taxon>Eurotiomycetidae</taxon>
        <taxon>Onygenales</taxon>
        <taxon>Ajellomycetaceae</taxon>
        <taxon>Blastomyces</taxon>
    </lineage>
</organism>
<keyword evidence="2" id="KW-0812">Transmembrane</keyword>
<dbReference type="Proteomes" id="UP000007802">
    <property type="component" value="Unassembled WGS sequence"/>
</dbReference>